<accession>A0AAD9H952</accession>
<keyword evidence="3" id="KW-1185">Reference proteome</keyword>
<dbReference type="AlphaFoldDB" id="A0AAD9H952"/>
<feature type="compositionally biased region" description="Acidic residues" evidence="1">
    <location>
        <begin position="1"/>
        <end position="11"/>
    </location>
</feature>
<sequence>MSSDEMLEQQDEPSTTMPERSTLSECACPSSSVGRLLTWTCMLPFLHRSNWEYATRAGVNGERYIHSMVPPSGLTRAGGVFRKQMARKSKLGQSKERVFLMAWSQELDESLPRTVQYTTSSVGYVPLRAPQGDVEAGVELELKLEGNCASHQ</sequence>
<evidence type="ECO:0000313" key="2">
    <source>
        <dbReference type="EMBL" id="KAK2023662.1"/>
    </source>
</evidence>
<organism evidence="2 3">
    <name type="scientific">Colletotrichum zoysiae</name>
    <dbReference type="NCBI Taxonomy" id="1216348"/>
    <lineage>
        <taxon>Eukaryota</taxon>
        <taxon>Fungi</taxon>
        <taxon>Dikarya</taxon>
        <taxon>Ascomycota</taxon>
        <taxon>Pezizomycotina</taxon>
        <taxon>Sordariomycetes</taxon>
        <taxon>Hypocreomycetidae</taxon>
        <taxon>Glomerellales</taxon>
        <taxon>Glomerellaceae</taxon>
        <taxon>Colletotrichum</taxon>
        <taxon>Colletotrichum graminicola species complex</taxon>
    </lineage>
</organism>
<reference evidence="2" key="1">
    <citation type="submission" date="2021-06" db="EMBL/GenBank/DDBJ databases">
        <title>Comparative genomics, transcriptomics and evolutionary studies reveal genomic signatures of adaptation to plant cell wall in hemibiotrophic fungi.</title>
        <authorList>
            <consortium name="DOE Joint Genome Institute"/>
            <person name="Baroncelli R."/>
            <person name="Diaz J.F."/>
            <person name="Benocci T."/>
            <person name="Peng M."/>
            <person name="Battaglia E."/>
            <person name="Haridas S."/>
            <person name="Andreopoulos W."/>
            <person name="Labutti K."/>
            <person name="Pangilinan J."/>
            <person name="Floch G.L."/>
            <person name="Makela M.R."/>
            <person name="Henrissat B."/>
            <person name="Grigoriev I.V."/>
            <person name="Crouch J.A."/>
            <person name="De Vries R.P."/>
            <person name="Sukno S.A."/>
            <person name="Thon M.R."/>
        </authorList>
    </citation>
    <scope>NUCLEOTIDE SEQUENCE</scope>
    <source>
        <strain evidence="2">MAFF235873</strain>
    </source>
</reference>
<dbReference type="Proteomes" id="UP001232148">
    <property type="component" value="Unassembled WGS sequence"/>
</dbReference>
<evidence type="ECO:0000313" key="3">
    <source>
        <dbReference type="Proteomes" id="UP001232148"/>
    </source>
</evidence>
<gene>
    <name evidence="2" type="ORF">LX32DRAFT_656786</name>
</gene>
<evidence type="ECO:0000256" key="1">
    <source>
        <dbReference type="SAM" id="MobiDB-lite"/>
    </source>
</evidence>
<feature type="compositionally biased region" description="Polar residues" evidence="1">
    <location>
        <begin position="12"/>
        <end position="25"/>
    </location>
</feature>
<comment type="caution">
    <text evidence="2">The sequence shown here is derived from an EMBL/GenBank/DDBJ whole genome shotgun (WGS) entry which is preliminary data.</text>
</comment>
<feature type="region of interest" description="Disordered" evidence="1">
    <location>
        <begin position="1"/>
        <end position="25"/>
    </location>
</feature>
<name>A0AAD9H952_9PEZI</name>
<dbReference type="EMBL" id="MU842991">
    <property type="protein sequence ID" value="KAK2023662.1"/>
    <property type="molecule type" value="Genomic_DNA"/>
</dbReference>
<proteinExistence type="predicted"/>
<protein>
    <submittedName>
        <fullName evidence="2">Uncharacterized protein</fullName>
    </submittedName>
</protein>